<sequence>MVSNHECHEITETRTLKDLLMKMRILNLLQKGGNENPIVIDSIEMEALEEELGKDVMERFKKDLKEKYPKEDT</sequence>
<dbReference type="EMBL" id="VOIH02000012">
    <property type="protein sequence ID" value="KAF3432566.1"/>
    <property type="molecule type" value="Genomic_DNA"/>
</dbReference>
<gene>
    <name evidence="1" type="ORF">FNV43_RR27306</name>
</gene>
<evidence type="ECO:0000313" key="1">
    <source>
        <dbReference type="EMBL" id="KAF3432566.1"/>
    </source>
</evidence>
<dbReference type="Proteomes" id="UP000796880">
    <property type="component" value="Unassembled WGS sequence"/>
</dbReference>
<accession>A0A8K0GPJ9</accession>
<dbReference type="AlphaFoldDB" id="A0A8K0GPJ9"/>
<name>A0A8K0GPJ9_9ROSA</name>
<protein>
    <submittedName>
        <fullName evidence="1">Uncharacterized protein</fullName>
    </submittedName>
</protein>
<keyword evidence="2" id="KW-1185">Reference proteome</keyword>
<organism evidence="1 2">
    <name type="scientific">Rhamnella rubrinervis</name>
    <dbReference type="NCBI Taxonomy" id="2594499"/>
    <lineage>
        <taxon>Eukaryota</taxon>
        <taxon>Viridiplantae</taxon>
        <taxon>Streptophyta</taxon>
        <taxon>Embryophyta</taxon>
        <taxon>Tracheophyta</taxon>
        <taxon>Spermatophyta</taxon>
        <taxon>Magnoliopsida</taxon>
        <taxon>eudicotyledons</taxon>
        <taxon>Gunneridae</taxon>
        <taxon>Pentapetalae</taxon>
        <taxon>rosids</taxon>
        <taxon>fabids</taxon>
        <taxon>Rosales</taxon>
        <taxon>Rhamnaceae</taxon>
        <taxon>rhamnoid group</taxon>
        <taxon>Rhamneae</taxon>
        <taxon>Rhamnella</taxon>
    </lineage>
</organism>
<proteinExistence type="predicted"/>
<evidence type="ECO:0000313" key="2">
    <source>
        <dbReference type="Proteomes" id="UP000796880"/>
    </source>
</evidence>
<comment type="caution">
    <text evidence="1">The sequence shown here is derived from an EMBL/GenBank/DDBJ whole genome shotgun (WGS) entry which is preliminary data.</text>
</comment>
<reference evidence="1" key="1">
    <citation type="submission" date="2020-03" db="EMBL/GenBank/DDBJ databases">
        <title>A high-quality chromosome-level genome assembly of a woody plant with both climbing and erect habits, Rhamnella rubrinervis.</title>
        <authorList>
            <person name="Lu Z."/>
            <person name="Yang Y."/>
            <person name="Zhu X."/>
            <person name="Sun Y."/>
        </authorList>
    </citation>
    <scope>NUCLEOTIDE SEQUENCE</scope>
    <source>
        <strain evidence="1">BYM</strain>
        <tissue evidence="1">Leaf</tissue>
    </source>
</reference>